<organism evidence="1 2">
    <name type="scientific">Chaetoceros tenuissimus</name>
    <dbReference type="NCBI Taxonomy" id="426638"/>
    <lineage>
        <taxon>Eukaryota</taxon>
        <taxon>Sar</taxon>
        <taxon>Stramenopiles</taxon>
        <taxon>Ochrophyta</taxon>
        <taxon>Bacillariophyta</taxon>
        <taxon>Coscinodiscophyceae</taxon>
        <taxon>Chaetocerotophycidae</taxon>
        <taxon>Chaetocerotales</taxon>
        <taxon>Chaetocerotaceae</taxon>
        <taxon>Chaetoceros</taxon>
    </lineage>
</organism>
<keyword evidence="2" id="KW-1185">Reference proteome</keyword>
<proteinExistence type="predicted"/>
<gene>
    <name evidence="1" type="ORF">CTEN210_18606</name>
</gene>
<protein>
    <submittedName>
        <fullName evidence="1">Uncharacterized protein</fullName>
    </submittedName>
</protein>
<comment type="caution">
    <text evidence="1">The sequence shown here is derived from an EMBL/GenBank/DDBJ whole genome shotgun (WGS) entry which is preliminary data.</text>
</comment>
<dbReference type="EMBL" id="BLLK01000078">
    <property type="protein sequence ID" value="GFH62130.1"/>
    <property type="molecule type" value="Genomic_DNA"/>
</dbReference>
<name>A0AAD3DEX1_9STRA</name>
<evidence type="ECO:0000313" key="1">
    <source>
        <dbReference type="EMBL" id="GFH62130.1"/>
    </source>
</evidence>
<dbReference type="AlphaFoldDB" id="A0AAD3DEX1"/>
<dbReference type="Proteomes" id="UP001054902">
    <property type="component" value="Unassembled WGS sequence"/>
</dbReference>
<sequence length="340" mass="38299">MAQAGQGAMPAAPAAPTTTYFDFFSDAANNTMDGHVQTLLAPYNDFNNFTPVQVEDLALSGRQGQPAVTYCFIVYHEESERIHAYINPSTYTASPIRTTPHDGENFIQVGDLMEQQFSVAIWPRSMYHQSNNMLVPTAAQLDNLIAADPDDELFGPFQANDPNVELIRTRYCCLVPHAYIPLVMDRPYTPKELWITLRGAIVNDQLEQQCEPLINYLRACMSRPTPNDLSHLALDSDDLPTVVALDPDLIAHRRRLLYEDFPHFNNAVGHAQATLVSQGIHALTQEVHLGRIESQQERDRARNKTFQSEYPASYNKLLTYAQVQNGNLLQPVWNQLARSK</sequence>
<evidence type="ECO:0000313" key="2">
    <source>
        <dbReference type="Proteomes" id="UP001054902"/>
    </source>
</evidence>
<accession>A0AAD3DEX1</accession>
<reference evidence="1 2" key="1">
    <citation type="journal article" date="2021" name="Sci. Rep.">
        <title>The genome of the diatom Chaetoceros tenuissimus carries an ancient integrated fragment of an extant virus.</title>
        <authorList>
            <person name="Hongo Y."/>
            <person name="Kimura K."/>
            <person name="Takaki Y."/>
            <person name="Yoshida Y."/>
            <person name="Baba S."/>
            <person name="Kobayashi G."/>
            <person name="Nagasaki K."/>
            <person name="Hano T."/>
            <person name="Tomaru Y."/>
        </authorList>
    </citation>
    <scope>NUCLEOTIDE SEQUENCE [LARGE SCALE GENOMIC DNA]</scope>
    <source>
        <strain evidence="1 2">NIES-3715</strain>
    </source>
</reference>